<dbReference type="PANTHER" id="PTHR22916:SF3">
    <property type="entry name" value="UDP-GLCNAC:BETAGAL BETA-1,3-N-ACETYLGLUCOSAMINYLTRANSFERASE-LIKE PROTEIN 1"/>
    <property type="match status" value="1"/>
</dbReference>
<feature type="domain" description="Glycosyltransferase 2-like" evidence="1">
    <location>
        <begin position="7"/>
        <end position="134"/>
    </location>
</feature>
<evidence type="ECO:0000313" key="3">
    <source>
        <dbReference type="Proteomes" id="UP001367771"/>
    </source>
</evidence>
<sequence>MQTGAVSVAMATFNGERFLAEQLRSLAQQDHLPAELVICDDQSTDRTAAIIADFARTAPFPVRFHRNETRLRFSDNFMKAIALCESDHIAFCDQDDVWLPGKIARSLAAMTATGALMCSHRVELIDEAGARIGTSTNLSRRALLEGAGFEPWGVFLGFTCTIDRRLLHLIDPAMRPHDLIEYERPMSHDRWFYLVAGLFGSLCYIDEPLALYRQHGANVFGRTRTTKLHGLAKAVRKYPAYIRQRGRIAAETASLLARVRDAIASPEFDGAAERWSGVAEFYAVREAVFSQRAPLTRLRRLFAAYRRQLYSRGWGRGGRSLIVQDAIAAIIAR</sequence>
<dbReference type="Proteomes" id="UP001367771">
    <property type="component" value="Unassembled WGS sequence"/>
</dbReference>
<dbReference type="InterPro" id="IPR001173">
    <property type="entry name" value="Glyco_trans_2-like"/>
</dbReference>
<evidence type="ECO:0000313" key="2">
    <source>
        <dbReference type="EMBL" id="MEI5685574.1"/>
    </source>
</evidence>
<gene>
    <name evidence="2" type="ORF">V8201_00630</name>
</gene>
<proteinExistence type="predicted"/>
<keyword evidence="3" id="KW-1185">Reference proteome</keyword>
<dbReference type="SUPFAM" id="SSF53448">
    <property type="entry name" value="Nucleotide-diphospho-sugar transferases"/>
    <property type="match status" value="1"/>
</dbReference>
<dbReference type="EMBL" id="JBBBDM010000001">
    <property type="protein sequence ID" value="MEI5685574.1"/>
    <property type="molecule type" value="Genomic_DNA"/>
</dbReference>
<name>A0ABU8GXG9_9SPHN</name>
<evidence type="ECO:0000259" key="1">
    <source>
        <dbReference type="Pfam" id="PF00535"/>
    </source>
</evidence>
<accession>A0ABU8GXG9</accession>
<reference evidence="2 3" key="1">
    <citation type="journal article" date="2013" name="Int. J. Syst. Evol. Microbiol.">
        <title>Sphingomonas kyungheensis sp. nov., a bacterium with ginsenoside-converting activity isolated from soil of a ginseng field.</title>
        <authorList>
            <person name="Son H.M."/>
            <person name="Yang J.E."/>
            <person name="Park Y."/>
            <person name="Han C.K."/>
            <person name="Kim S.G."/>
            <person name="Kook M."/>
            <person name="Yi T.H."/>
        </authorList>
    </citation>
    <scope>NUCLEOTIDE SEQUENCE [LARGE SCALE GENOMIC DNA]</scope>
    <source>
        <strain evidence="2 3">LMG 26582</strain>
    </source>
</reference>
<organism evidence="2 3">
    <name type="scientific">Sphingomonas kyungheensis</name>
    <dbReference type="NCBI Taxonomy" id="1069987"/>
    <lineage>
        <taxon>Bacteria</taxon>
        <taxon>Pseudomonadati</taxon>
        <taxon>Pseudomonadota</taxon>
        <taxon>Alphaproteobacteria</taxon>
        <taxon>Sphingomonadales</taxon>
        <taxon>Sphingomonadaceae</taxon>
        <taxon>Sphingomonas</taxon>
    </lineage>
</organism>
<dbReference type="PANTHER" id="PTHR22916">
    <property type="entry name" value="GLYCOSYLTRANSFERASE"/>
    <property type="match status" value="1"/>
</dbReference>
<protein>
    <submittedName>
        <fullName evidence="2">Glycosyltransferase family 2 protein</fullName>
    </submittedName>
</protein>
<dbReference type="Gene3D" id="3.90.550.10">
    <property type="entry name" value="Spore Coat Polysaccharide Biosynthesis Protein SpsA, Chain A"/>
    <property type="match status" value="1"/>
</dbReference>
<dbReference type="Pfam" id="PF00535">
    <property type="entry name" value="Glycos_transf_2"/>
    <property type="match status" value="1"/>
</dbReference>
<dbReference type="InterPro" id="IPR029044">
    <property type="entry name" value="Nucleotide-diphossugar_trans"/>
</dbReference>
<dbReference type="CDD" id="cd04196">
    <property type="entry name" value="GT_2_like_d"/>
    <property type="match status" value="1"/>
</dbReference>
<comment type="caution">
    <text evidence="2">The sequence shown here is derived from an EMBL/GenBank/DDBJ whole genome shotgun (WGS) entry which is preliminary data.</text>
</comment>